<dbReference type="Proteomes" id="UP000636811">
    <property type="component" value="Unassembled WGS sequence"/>
</dbReference>
<gene>
    <name evidence="1" type="ORF">IV433_06290</name>
</gene>
<dbReference type="Pfam" id="PF15941">
    <property type="entry name" value="FidL_like"/>
    <property type="match status" value="1"/>
</dbReference>
<sequence>MRYLKPLRFSLLLLAVVFIALIVAFLFPRNSVPSLNCKGFARWSMDLERGQLIFSLNENLQFYGKDKGIVQYEGNVKSPSKNTYLERTIYLTHGVRVDSKTYHFTIEKVTPSPLDTTPDADFNQLWLENSGDSTSINIGVRNIRDSAYVISSPYAPQFVCVAN</sequence>
<dbReference type="InterPro" id="IPR031854">
    <property type="entry name" value="FidL-like"/>
</dbReference>
<accession>A0ABS0E6Y7</accession>
<keyword evidence="2" id="KW-1185">Reference proteome</keyword>
<dbReference type="EMBL" id="JADOBI010000002">
    <property type="protein sequence ID" value="MBF7979019.1"/>
    <property type="molecule type" value="Genomic_DNA"/>
</dbReference>
<evidence type="ECO:0000313" key="2">
    <source>
        <dbReference type="Proteomes" id="UP000636811"/>
    </source>
</evidence>
<proteinExistence type="predicted"/>
<protein>
    <recommendedName>
        <fullName evidence="3">FidL-like membrane protein</fullName>
    </recommendedName>
</protein>
<comment type="caution">
    <text evidence="1">The sequence shown here is derived from an EMBL/GenBank/DDBJ whole genome shotgun (WGS) entry which is preliminary data.</text>
</comment>
<evidence type="ECO:0000313" key="1">
    <source>
        <dbReference type="EMBL" id="MBF7979019.1"/>
    </source>
</evidence>
<name>A0ABS0E6Y7_9GAMM</name>
<dbReference type="RefSeq" id="WP_195813489.1">
    <property type="nucleotide sequence ID" value="NZ_JADOBI010000002.1"/>
</dbReference>
<reference evidence="1 2" key="1">
    <citation type="submission" date="2020-11" db="EMBL/GenBank/DDBJ databases">
        <title>Taxonomic investigation of Rahnella strains.</title>
        <authorList>
            <person name="Lee S.D."/>
        </authorList>
    </citation>
    <scope>NUCLEOTIDE SEQUENCE [LARGE SCALE GENOMIC DNA]</scope>
    <source>
        <strain evidence="1 2">SAP-17</strain>
    </source>
</reference>
<evidence type="ECO:0008006" key="3">
    <source>
        <dbReference type="Google" id="ProtNLM"/>
    </source>
</evidence>
<organism evidence="1 2">
    <name type="scientific">Rahnella laticis</name>
    <dbReference type="NCBI Taxonomy" id="2787622"/>
    <lineage>
        <taxon>Bacteria</taxon>
        <taxon>Pseudomonadati</taxon>
        <taxon>Pseudomonadota</taxon>
        <taxon>Gammaproteobacteria</taxon>
        <taxon>Enterobacterales</taxon>
        <taxon>Yersiniaceae</taxon>
        <taxon>Rahnella</taxon>
    </lineage>
</organism>